<dbReference type="InterPro" id="IPR035979">
    <property type="entry name" value="RBD_domain_sf"/>
</dbReference>
<reference evidence="2" key="1">
    <citation type="submission" date="2023-10" db="EMBL/GenBank/DDBJ databases">
        <authorList>
            <person name="Chen Y."/>
            <person name="Shah S."/>
            <person name="Dougan E. K."/>
            <person name="Thang M."/>
            <person name="Chan C."/>
        </authorList>
    </citation>
    <scope>NUCLEOTIDE SEQUENCE [LARGE SCALE GENOMIC DNA]</scope>
</reference>
<evidence type="ECO:0000313" key="2">
    <source>
        <dbReference type="EMBL" id="CAK0812472.1"/>
    </source>
</evidence>
<dbReference type="Proteomes" id="UP001189429">
    <property type="component" value="Unassembled WGS sequence"/>
</dbReference>
<feature type="region of interest" description="Disordered" evidence="1">
    <location>
        <begin position="53"/>
        <end position="83"/>
    </location>
</feature>
<evidence type="ECO:0000313" key="3">
    <source>
        <dbReference type="Proteomes" id="UP001189429"/>
    </source>
</evidence>
<keyword evidence="3" id="KW-1185">Reference proteome</keyword>
<proteinExistence type="predicted"/>
<organism evidence="2 3">
    <name type="scientific">Prorocentrum cordatum</name>
    <dbReference type="NCBI Taxonomy" id="2364126"/>
    <lineage>
        <taxon>Eukaryota</taxon>
        <taxon>Sar</taxon>
        <taxon>Alveolata</taxon>
        <taxon>Dinophyceae</taxon>
        <taxon>Prorocentrales</taxon>
        <taxon>Prorocentraceae</taxon>
        <taxon>Prorocentrum</taxon>
    </lineage>
</organism>
<sequence length="125" mass="13562">DSLGPCTVQLRGLPFRATIADIKAFLGEHAANLASTEPSIRLLLNRDGKPSGFARLQFTSPQAPWPPPPPARPPRGGAGPHRGRWVAVGASNCRRWHICREVFFRGVRPPGALDGPRDRQQNVSG</sequence>
<evidence type="ECO:0000256" key="1">
    <source>
        <dbReference type="SAM" id="MobiDB-lite"/>
    </source>
</evidence>
<dbReference type="EMBL" id="CAUYUJ010005150">
    <property type="protein sequence ID" value="CAK0812472.1"/>
    <property type="molecule type" value="Genomic_DNA"/>
</dbReference>
<protein>
    <recommendedName>
        <fullName evidence="4">RNA-dependent RNA polymerase</fullName>
    </recommendedName>
</protein>
<dbReference type="InterPro" id="IPR012677">
    <property type="entry name" value="Nucleotide-bd_a/b_plait_sf"/>
</dbReference>
<dbReference type="SUPFAM" id="SSF54928">
    <property type="entry name" value="RNA-binding domain, RBD"/>
    <property type="match status" value="1"/>
</dbReference>
<feature type="compositionally biased region" description="Pro residues" evidence="1">
    <location>
        <begin position="63"/>
        <end position="73"/>
    </location>
</feature>
<evidence type="ECO:0008006" key="4">
    <source>
        <dbReference type="Google" id="ProtNLM"/>
    </source>
</evidence>
<gene>
    <name evidence="2" type="ORF">PCOR1329_LOCUS16750</name>
</gene>
<feature type="non-terminal residue" evidence="2">
    <location>
        <position position="1"/>
    </location>
</feature>
<name>A0ABN9R3Y8_9DINO</name>
<comment type="caution">
    <text evidence="2">The sequence shown here is derived from an EMBL/GenBank/DDBJ whole genome shotgun (WGS) entry which is preliminary data.</text>
</comment>
<accession>A0ABN9R3Y8</accession>
<dbReference type="Gene3D" id="3.30.70.330">
    <property type="match status" value="1"/>
</dbReference>